<evidence type="ECO:0000256" key="6">
    <source>
        <dbReference type="ARBA" id="ARBA00023136"/>
    </source>
</evidence>
<dbReference type="SUPFAM" id="SSF161098">
    <property type="entry name" value="MetI-like"/>
    <property type="match status" value="1"/>
</dbReference>
<dbReference type="EMBL" id="JYIZ01000057">
    <property type="protein sequence ID" value="KJL37557.1"/>
    <property type="molecule type" value="Genomic_DNA"/>
</dbReference>
<comment type="subcellular location">
    <subcellularLocation>
        <location evidence="1 7">Cell membrane</location>
        <topology evidence="1 7">Multi-pass membrane protein</topology>
    </subcellularLocation>
</comment>
<name>A0A0M2GVL0_9MICO</name>
<reference evidence="9 10" key="1">
    <citation type="submission" date="2015-02" db="EMBL/GenBank/DDBJ databases">
        <title>Draft genome sequences of ten Microbacterium spp. with emphasis on heavy metal contaminated environments.</title>
        <authorList>
            <person name="Corretto E."/>
        </authorList>
    </citation>
    <scope>NUCLEOTIDE SEQUENCE [LARGE SCALE GENOMIC DNA]</scope>
    <source>
        <strain evidence="9 10">DSM 12510</strain>
    </source>
</reference>
<feature type="domain" description="ABC transmembrane type-1" evidence="8">
    <location>
        <begin position="95"/>
        <end position="299"/>
    </location>
</feature>
<evidence type="ECO:0000256" key="7">
    <source>
        <dbReference type="RuleBase" id="RU363032"/>
    </source>
</evidence>
<sequence length="313" mass="33019">MLLNVLKQLGRSIAVFLVVTFVTFALMYGNGWGIASSALGIGATDESIQAKMVQLGLDRPLLVQYGEWLFNVLTGDLGRSFYSGQEVTAALATRVPVTLSVVIPALILTALISVLLGVTAAVKGGTTDRFVQVLSVAGTAIPSFIIAIALVFAFAINWRIFPATGYVPFDVDPTLWVLSIALPMLSLLIGAVAGGAQQFRTAMLDTLGNDYVRTLRARGMKEGPIIFQHALRNAAAPGLTVVSLTTLSLLGGAVFVEQVFALPGLGKLSVESAKSSDVPMVMGTVLVFTLIVLIVNFASDLAIQALNPKARAR</sequence>
<comment type="similarity">
    <text evidence="7">Belongs to the binding-protein-dependent transport system permease family.</text>
</comment>
<dbReference type="InterPro" id="IPR045621">
    <property type="entry name" value="BPD_transp_1_N"/>
</dbReference>
<keyword evidence="10" id="KW-1185">Reference proteome</keyword>
<organism evidence="9 10">
    <name type="scientific">Microbacterium terrae</name>
    <dbReference type="NCBI Taxonomy" id="69369"/>
    <lineage>
        <taxon>Bacteria</taxon>
        <taxon>Bacillati</taxon>
        <taxon>Actinomycetota</taxon>
        <taxon>Actinomycetes</taxon>
        <taxon>Micrococcales</taxon>
        <taxon>Microbacteriaceae</taxon>
        <taxon>Microbacterium</taxon>
    </lineage>
</organism>
<gene>
    <name evidence="9" type="primary">dppB_4</name>
    <name evidence="9" type="ORF">RS81_03314</name>
</gene>
<dbReference type="GO" id="GO:0005886">
    <property type="term" value="C:plasma membrane"/>
    <property type="evidence" value="ECO:0007669"/>
    <property type="project" value="UniProtKB-SubCell"/>
</dbReference>
<feature type="transmembrane region" description="Helical" evidence="7">
    <location>
        <begin position="176"/>
        <end position="196"/>
    </location>
</feature>
<feature type="transmembrane region" description="Helical" evidence="7">
    <location>
        <begin position="280"/>
        <end position="303"/>
    </location>
</feature>
<feature type="transmembrane region" description="Helical" evidence="7">
    <location>
        <begin position="101"/>
        <end position="122"/>
    </location>
</feature>
<evidence type="ECO:0000259" key="8">
    <source>
        <dbReference type="PROSITE" id="PS50928"/>
    </source>
</evidence>
<feature type="transmembrane region" description="Helical" evidence="7">
    <location>
        <begin position="239"/>
        <end position="260"/>
    </location>
</feature>
<keyword evidence="5 7" id="KW-1133">Transmembrane helix</keyword>
<dbReference type="PANTHER" id="PTHR43163">
    <property type="entry name" value="DIPEPTIDE TRANSPORT SYSTEM PERMEASE PROTEIN DPPB-RELATED"/>
    <property type="match status" value="1"/>
</dbReference>
<feature type="transmembrane region" description="Helical" evidence="7">
    <location>
        <begin position="12"/>
        <end position="29"/>
    </location>
</feature>
<dbReference type="InterPro" id="IPR035906">
    <property type="entry name" value="MetI-like_sf"/>
</dbReference>
<dbReference type="AlphaFoldDB" id="A0A0M2GVL0"/>
<keyword evidence="2 7" id="KW-0813">Transport</keyword>
<evidence type="ECO:0000256" key="4">
    <source>
        <dbReference type="ARBA" id="ARBA00022692"/>
    </source>
</evidence>
<accession>A0A0M2GVL0</accession>
<dbReference type="Proteomes" id="UP000033956">
    <property type="component" value="Unassembled WGS sequence"/>
</dbReference>
<keyword evidence="6 7" id="KW-0472">Membrane</keyword>
<dbReference type="Gene3D" id="1.10.3720.10">
    <property type="entry name" value="MetI-like"/>
    <property type="match status" value="1"/>
</dbReference>
<dbReference type="STRING" id="92835.RS81_03314"/>
<evidence type="ECO:0000313" key="10">
    <source>
        <dbReference type="Proteomes" id="UP000033956"/>
    </source>
</evidence>
<protein>
    <submittedName>
        <fullName evidence="9">Dipeptide transport system permease protein DppB</fullName>
    </submittedName>
</protein>
<keyword evidence="4 7" id="KW-0812">Transmembrane</keyword>
<evidence type="ECO:0000313" key="9">
    <source>
        <dbReference type="EMBL" id="KJL37557.1"/>
    </source>
</evidence>
<feature type="transmembrane region" description="Helical" evidence="7">
    <location>
        <begin position="134"/>
        <end position="156"/>
    </location>
</feature>
<dbReference type="GO" id="GO:0055085">
    <property type="term" value="P:transmembrane transport"/>
    <property type="evidence" value="ECO:0007669"/>
    <property type="project" value="InterPro"/>
</dbReference>
<evidence type="ECO:0000256" key="1">
    <source>
        <dbReference type="ARBA" id="ARBA00004651"/>
    </source>
</evidence>
<dbReference type="RefSeq" id="WP_045277196.1">
    <property type="nucleotide sequence ID" value="NZ_BAAAUP010000002.1"/>
</dbReference>
<evidence type="ECO:0000256" key="2">
    <source>
        <dbReference type="ARBA" id="ARBA00022448"/>
    </source>
</evidence>
<proteinExistence type="inferred from homology"/>
<dbReference type="PROSITE" id="PS50928">
    <property type="entry name" value="ABC_TM1"/>
    <property type="match status" value="1"/>
</dbReference>
<dbReference type="InterPro" id="IPR000515">
    <property type="entry name" value="MetI-like"/>
</dbReference>
<evidence type="ECO:0000256" key="3">
    <source>
        <dbReference type="ARBA" id="ARBA00022475"/>
    </source>
</evidence>
<dbReference type="PATRIC" id="fig|92835.4.peg.3347"/>
<dbReference type="CDD" id="cd06261">
    <property type="entry name" value="TM_PBP2"/>
    <property type="match status" value="1"/>
</dbReference>
<dbReference type="Pfam" id="PF00528">
    <property type="entry name" value="BPD_transp_1"/>
    <property type="match status" value="1"/>
</dbReference>
<comment type="caution">
    <text evidence="9">The sequence shown here is derived from an EMBL/GenBank/DDBJ whole genome shotgun (WGS) entry which is preliminary data.</text>
</comment>
<evidence type="ECO:0000256" key="5">
    <source>
        <dbReference type="ARBA" id="ARBA00022989"/>
    </source>
</evidence>
<dbReference type="Pfam" id="PF19300">
    <property type="entry name" value="BPD_transp_1_N"/>
    <property type="match status" value="1"/>
</dbReference>
<dbReference type="PANTHER" id="PTHR43163:SF3">
    <property type="entry name" value="PEPTIDE ABC TRANSPORTER PERMEASE PROTEIN"/>
    <property type="match status" value="1"/>
</dbReference>
<keyword evidence="3" id="KW-1003">Cell membrane</keyword>